<feature type="region of interest" description="Disordered" evidence="4">
    <location>
        <begin position="1"/>
        <end position="28"/>
    </location>
</feature>
<comment type="similarity">
    <text evidence="3">Belongs to the DOP1 family.</text>
</comment>
<dbReference type="InterPro" id="IPR040314">
    <property type="entry name" value="DOP1"/>
</dbReference>
<evidence type="ECO:0000259" key="5">
    <source>
        <dbReference type="Pfam" id="PF04118"/>
    </source>
</evidence>
<evidence type="ECO:0000256" key="4">
    <source>
        <dbReference type="SAM" id="MobiDB-lite"/>
    </source>
</evidence>
<evidence type="ECO:0000313" key="7">
    <source>
        <dbReference type="Proteomes" id="UP001448207"/>
    </source>
</evidence>
<dbReference type="PANTHER" id="PTHR14042:SF24">
    <property type="entry name" value="PROTEIN DOPEY-1 HOMOLOG"/>
    <property type="match status" value="1"/>
</dbReference>
<organism evidence="6 7">
    <name type="scientific">Phycomyces blakesleeanus</name>
    <dbReference type="NCBI Taxonomy" id="4837"/>
    <lineage>
        <taxon>Eukaryota</taxon>
        <taxon>Fungi</taxon>
        <taxon>Fungi incertae sedis</taxon>
        <taxon>Mucoromycota</taxon>
        <taxon>Mucoromycotina</taxon>
        <taxon>Mucoromycetes</taxon>
        <taxon>Mucorales</taxon>
        <taxon>Phycomycetaceae</taxon>
        <taxon>Phycomyces</taxon>
    </lineage>
</organism>
<keyword evidence="1" id="KW-0813">Transport</keyword>
<name>A0ABR3B8H1_PHYBL</name>
<evidence type="ECO:0000313" key="6">
    <source>
        <dbReference type="EMBL" id="KAL0092047.1"/>
    </source>
</evidence>
<feature type="domain" description="DOP1 N-terminal" evidence="5">
    <location>
        <begin position="69"/>
        <end position="107"/>
    </location>
</feature>
<keyword evidence="7" id="KW-1185">Reference proteome</keyword>
<evidence type="ECO:0000256" key="1">
    <source>
        <dbReference type="ARBA" id="ARBA00022448"/>
    </source>
</evidence>
<comment type="caution">
    <text evidence="6">The sequence shown here is derived from an EMBL/GenBank/DDBJ whole genome shotgun (WGS) entry which is preliminary data.</text>
</comment>
<dbReference type="EMBL" id="JBCLYO010000003">
    <property type="protein sequence ID" value="KAL0092047.1"/>
    <property type="molecule type" value="Genomic_DNA"/>
</dbReference>
<sequence length="114" mass="13132">MSLRTVNDRPESDNSSTLPSPSSGFASPVTDQQGKINYLVDSASFLFYNITHYSLCLEYVYLLKAYQSDPRFRKYVQLIEKNLQSFDAVNEWADIISFLGRLLKMIKVTYIFVV</sequence>
<dbReference type="Pfam" id="PF04118">
    <property type="entry name" value="Dopey_N"/>
    <property type="match status" value="1"/>
</dbReference>
<accession>A0ABR3B8H1</accession>
<gene>
    <name evidence="6" type="ORF">J3Q64DRAFT_1726732</name>
</gene>
<protein>
    <recommendedName>
        <fullName evidence="5">DOP1 N-terminal domain-containing protein</fullName>
    </recommendedName>
</protein>
<reference evidence="6 7" key="1">
    <citation type="submission" date="2024-04" db="EMBL/GenBank/DDBJ databases">
        <title>Symmetric and asymmetric DNA N6-adenine methylation regulates different biological responses in Mucorales.</title>
        <authorList>
            <consortium name="Lawrence Berkeley National Laboratory"/>
            <person name="Lax C."/>
            <person name="Mondo S.J."/>
            <person name="Osorio-Concepcion M."/>
            <person name="Muszewska A."/>
            <person name="Corrochano-Luque M."/>
            <person name="Gutierrez G."/>
            <person name="Riley R."/>
            <person name="Lipzen A."/>
            <person name="Guo J."/>
            <person name="Hundley H."/>
            <person name="Amirebrahimi M."/>
            <person name="Ng V."/>
            <person name="Lorenzo-Gutierrez D."/>
            <person name="Binder U."/>
            <person name="Yang J."/>
            <person name="Song Y."/>
            <person name="Canovas D."/>
            <person name="Navarro E."/>
            <person name="Freitag M."/>
            <person name="Gabaldon T."/>
            <person name="Grigoriev I.V."/>
            <person name="Corrochano L.M."/>
            <person name="Nicolas F.E."/>
            <person name="Garre V."/>
        </authorList>
    </citation>
    <scope>NUCLEOTIDE SEQUENCE [LARGE SCALE GENOMIC DNA]</scope>
    <source>
        <strain evidence="6 7">L51</strain>
    </source>
</reference>
<evidence type="ECO:0000256" key="2">
    <source>
        <dbReference type="ARBA" id="ARBA00022927"/>
    </source>
</evidence>
<evidence type="ECO:0000256" key="3">
    <source>
        <dbReference type="ARBA" id="ARBA00046326"/>
    </source>
</evidence>
<feature type="compositionally biased region" description="Basic and acidic residues" evidence="4">
    <location>
        <begin position="1"/>
        <end position="12"/>
    </location>
</feature>
<proteinExistence type="inferred from homology"/>
<dbReference type="InterPro" id="IPR007249">
    <property type="entry name" value="DOP1_N"/>
</dbReference>
<dbReference type="Proteomes" id="UP001448207">
    <property type="component" value="Unassembled WGS sequence"/>
</dbReference>
<dbReference type="PANTHER" id="PTHR14042">
    <property type="entry name" value="DOPEY-RELATED"/>
    <property type="match status" value="1"/>
</dbReference>
<feature type="compositionally biased region" description="Low complexity" evidence="4">
    <location>
        <begin position="13"/>
        <end position="27"/>
    </location>
</feature>
<keyword evidence="2" id="KW-0653">Protein transport</keyword>